<accession>A0A0R2PCE7</accession>
<dbReference type="Gene3D" id="2.70.70.10">
    <property type="entry name" value="Glucose Permease (Domain IIA)"/>
    <property type="match status" value="1"/>
</dbReference>
<feature type="signal peptide" evidence="2">
    <location>
        <begin position="1"/>
        <end position="22"/>
    </location>
</feature>
<name>A0A0R2PCE7_9ACTN</name>
<comment type="caution">
    <text evidence="3">The sequence shown here is derived from an EMBL/GenBank/DDBJ whole genome shotgun (WGS) entry which is preliminary data.</text>
</comment>
<feature type="chain" id="PRO_5006421528" evidence="2">
    <location>
        <begin position="23"/>
        <end position="200"/>
    </location>
</feature>
<keyword evidence="2" id="KW-0732">Signal</keyword>
<evidence type="ECO:0000313" key="4">
    <source>
        <dbReference type="Proteomes" id="UP000053274"/>
    </source>
</evidence>
<gene>
    <name evidence="3" type="ORF">ABR54_03670</name>
</gene>
<evidence type="ECO:0000313" key="3">
    <source>
        <dbReference type="EMBL" id="KRO35657.1"/>
    </source>
</evidence>
<feature type="region of interest" description="Disordered" evidence="1">
    <location>
        <begin position="170"/>
        <end position="200"/>
    </location>
</feature>
<reference evidence="3 4" key="1">
    <citation type="submission" date="2015-10" db="EMBL/GenBank/DDBJ databases">
        <title>Metagenome-Assembled Genomes uncover a global brackish microbiome.</title>
        <authorList>
            <person name="Hugerth L.W."/>
            <person name="Larsson J."/>
            <person name="Alneberg J."/>
            <person name="Lindh M.V."/>
            <person name="Legrand C."/>
            <person name="Pinhassi J."/>
            <person name="Andersson A.F."/>
        </authorList>
    </citation>
    <scope>NUCLEOTIDE SEQUENCE [LARGE SCALE GENOMIC DNA]</scope>
    <source>
        <strain evidence="3">BACL15 MAG-120619-bin91</strain>
    </source>
</reference>
<proteinExistence type="predicted"/>
<dbReference type="Proteomes" id="UP000053274">
    <property type="component" value="Unassembled WGS sequence"/>
</dbReference>
<organism evidence="3 4">
    <name type="scientific">Actinobacteria bacterium BACL15 MAG-120619-bin91</name>
    <dbReference type="NCBI Taxonomy" id="1655562"/>
    <lineage>
        <taxon>Bacteria</taxon>
        <taxon>Bacillati</taxon>
        <taxon>Actinomycetota</taxon>
        <taxon>Actinomycetes</taxon>
        <taxon>Actinomycetes incertae sedis</taxon>
        <taxon>ac1 cluster</taxon>
    </lineage>
</organism>
<evidence type="ECO:0000256" key="2">
    <source>
        <dbReference type="SAM" id="SignalP"/>
    </source>
</evidence>
<evidence type="ECO:0000256" key="1">
    <source>
        <dbReference type="SAM" id="MobiDB-lite"/>
    </source>
</evidence>
<dbReference type="EMBL" id="LIAM01000070">
    <property type="protein sequence ID" value="KRO35657.1"/>
    <property type="molecule type" value="Genomic_DNA"/>
</dbReference>
<dbReference type="InterPro" id="IPR011055">
    <property type="entry name" value="Dup_hybrid_motif"/>
</dbReference>
<feature type="compositionally biased region" description="Basic and acidic residues" evidence="1">
    <location>
        <begin position="170"/>
        <end position="187"/>
    </location>
</feature>
<dbReference type="SUPFAM" id="SSF51261">
    <property type="entry name" value="Duplicated hybrid motif"/>
    <property type="match status" value="1"/>
</dbReference>
<dbReference type="AlphaFoldDB" id="A0A0R2PCE7"/>
<dbReference type="CDD" id="cd12797">
    <property type="entry name" value="M23_peptidase"/>
    <property type="match status" value="1"/>
</dbReference>
<sequence>MRLKAFTIAILLLATTISPAQAAPNYVFPIVGCEYTYPRAHHSYPATDVFTDAGCRYVAVTSGVIDEVNRIDSWSGKTNLGIDRGGLYVSFIGDDGVRYYASHLKSIPKSIQPGVAVKVGRFLGKVGTSGSARGTKPHIHFGLSWSTPPQTWWVRRGMVWPWKYLDAWKDGKDRSPAKEVEAKRVKSGDLPPEPVNEKRK</sequence>
<protein>
    <submittedName>
        <fullName evidence="3">Metalloendopeptidase</fullName>
    </submittedName>
</protein>